<dbReference type="Proteomes" id="UP000185490">
    <property type="component" value="Chromosome"/>
</dbReference>
<sequence length="534" mass="63099">MPYDGFVMRRFIDYARKRLIGSYIKNFYFQKNVIYIAFQDVDLKISLNPSYSYITFEKRNISNVVKHHFVDFLRSRVKGGRLKDIITFGFERTVKFVVEKVDEIGIAHEYEMYVDIMGKHSNMILVENGVILDAYRRVKNRFRNIYPGEIFVFYKSDKINPYNVSNIKNIEKLYLEVQGFSKITVRELIYRMQFLDFHKALKSILRDFEKGCLYVFYQNNVPIEISAFPLNHINAIKKKYCKELENAISDFFGFVERNNILKQLKKNLENIIVKNVVKIENTLEKINRELQEIKDYEHYRKYGELLKAYFYQIPIGTKEVELFDWENNENIIVPLDPNKDAIENASSYFKKYNKLKTKLKGLLNRKKYLEKELNYLYQLWYTLEEVDDLNEVEDIKSEMEDVGILKVRKRRKNNVKSEPIKVSFKNHSIYIGKNNKQNDELVRNSSDEDIWLHVSGMPGAHVIIKHAGREITNDVIEYAASLAAGYSKGKNSGKVLVDYTKAKNVRKVKGLKPGMVLYYNYRTIIVNPRRIDDV</sequence>
<dbReference type="InterPro" id="IPR008532">
    <property type="entry name" value="NFACT_RNA-bd"/>
</dbReference>
<organism evidence="2 3">
    <name type="scientific">Thermosipho melanesiensis</name>
    <dbReference type="NCBI Taxonomy" id="46541"/>
    <lineage>
        <taxon>Bacteria</taxon>
        <taxon>Thermotogati</taxon>
        <taxon>Thermotogota</taxon>
        <taxon>Thermotogae</taxon>
        <taxon>Thermotogales</taxon>
        <taxon>Fervidobacteriaceae</taxon>
        <taxon>Thermosipho</taxon>
    </lineage>
</organism>
<reference evidence="2 3" key="1">
    <citation type="submission" date="2014-02" db="EMBL/GenBank/DDBJ databases">
        <title>Diversity of Thermotogales isolates from hydrothermal vents.</title>
        <authorList>
            <person name="Haverkamp T.H.A."/>
            <person name="Lossouarn J."/>
            <person name="Geslin C."/>
            <person name="Nesbo C.L."/>
        </authorList>
    </citation>
    <scope>NUCLEOTIDE SEQUENCE [LARGE SCALE GENOMIC DNA]</scope>
    <source>
        <strain evidence="2 3">431</strain>
    </source>
</reference>
<dbReference type="InterPro" id="IPR051608">
    <property type="entry name" value="RQC_Subunit_NEMF"/>
</dbReference>
<name>A0ABM6GGJ1_9BACT</name>
<evidence type="ECO:0000259" key="1">
    <source>
        <dbReference type="Pfam" id="PF05670"/>
    </source>
</evidence>
<dbReference type="PANTHER" id="PTHR15239">
    <property type="entry name" value="NUCLEAR EXPORT MEDIATOR FACTOR NEMF"/>
    <property type="match status" value="1"/>
</dbReference>
<proteinExistence type="predicted"/>
<gene>
    <name evidence="2" type="ORF">BW47_09710</name>
</gene>
<protein>
    <submittedName>
        <fullName evidence="2">Fibronectin-binding protein</fullName>
    </submittedName>
</protein>
<keyword evidence="3" id="KW-1185">Reference proteome</keyword>
<evidence type="ECO:0000313" key="3">
    <source>
        <dbReference type="Proteomes" id="UP000185490"/>
    </source>
</evidence>
<dbReference type="PANTHER" id="PTHR15239:SF6">
    <property type="entry name" value="RIBOSOME QUALITY CONTROL COMPLEX SUBUNIT NEMF"/>
    <property type="match status" value="1"/>
</dbReference>
<dbReference type="Gene3D" id="2.30.310.10">
    <property type="entry name" value="ibrinogen binding protein from staphylococcus aureus domain"/>
    <property type="match status" value="1"/>
</dbReference>
<feature type="domain" description="NFACT RNA-binding" evidence="1">
    <location>
        <begin position="424"/>
        <end position="519"/>
    </location>
</feature>
<accession>A0ABM6GGJ1</accession>
<dbReference type="RefSeq" id="WP_012058041.1">
    <property type="nucleotide sequence ID" value="NZ_CP007389.1"/>
</dbReference>
<evidence type="ECO:0000313" key="2">
    <source>
        <dbReference type="EMBL" id="APT74709.1"/>
    </source>
</evidence>
<dbReference type="Pfam" id="PF05833">
    <property type="entry name" value="NFACT_N"/>
    <property type="match status" value="1"/>
</dbReference>
<dbReference type="Pfam" id="PF05670">
    <property type="entry name" value="NFACT-R_1"/>
    <property type="match status" value="1"/>
</dbReference>
<dbReference type="EMBL" id="CP007389">
    <property type="protein sequence ID" value="APT74709.1"/>
    <property type="molecule type" value="Genomic_DNA"/>
</dbReference>